<sequence length="71" mass="8376">MSTKNNLKAKEKLSREQEYQKLFAKAIKAYNKKEYKESYWLGVSKNPKEARNLLKEVSTSDSKYKEAAREQ</sequence>
<accession>A0ABM8VVX0</accession>
<organism evidence="1 2">
    <name type="scientific">Gigaspora margarita</name>
    <dbReference type="NCBI Taxonomy" id="4874"/>
    <lineage>
        <taxon>Eukaryota</taxon>
        <taxon>Fungi</taxon>
        <taxon>Fungi incertae sedis</taxon>
        <taxon>Mucoromycota</taxon>
        <taxon>Glomeromycotina</taxon>
        <taxon>Glomeromycetes</taxon>
        <taxon>Diversisporales</taxon>
        <taxon>Gigasporaceae</taxon>
        <taxon>Gigaspora</taxon>
    </lineage>
</organism>
<proteinExistence type="predicted"/>
<evidence type="ECO:0000313" key="2">
    <source>
        <dbReference type="Proteomes" id="UP000789901"/>
    </source>
</evidence>
<name>A0ABM8VVX0_GIGMA</name>
<reference evidence="1 2" key="1">
    <citation type="submission" date="2021-06" db="EMBL/GenBank/DDBJ databases">
        <authorList>
            <person name="Kallberg Y."/>
            <person name="Tangrot J."/>
            <person name="Rosling A."/>
        </authorList>
    </citation>
    <scope>NUCLEOTIDE SEQUENCE [LARGE SCALE GENOMIC DNA]</scope>
    <source>
        <strain evidence="1 2">120-4 pot B 10/14</strain>
    </source>
</reference>
<dbReference type="Proteomes" id="UP000789901">
    <property type="component" value="Unassembled WGS sequence"/>
</dbReference>
<comment type="caution">
    <text evidence="1">The sequence shown here is derived from an EMBL/GenBank/DDBJ whole genome shotgun (WGS) entry which is preliminary data.</text>
</comment>
<dbReference type="EMBL" id="CAJVQB010000023">
    <property type="protein sequence ID" value="CAG8458937.1"/>
    <property type="molecule type" value="Genomic_DNA"/>
</dbReference>
<evidence type="ECO:0000313" key="1">
    <source>
        <dbReference type="EMBL" id="CAG8458937.1"/>
    </source>
</evidence>
<gene>
    <name evidence="1" type="ORF">GMARGA_LOCUS205</name>
</gene>
<keyword evidence="2" id="KW-1185">Reference proteome</keyword>
<protein>
    <submittedName>
        <fullName evidence="1">29058_t:CDS:1</fullName>
    </submittedName>
</protein>